<keyword evidence="7" id="KW-1185">Reference proteome</keyword>
<dbReference type="InterPro" id="IPR052285">
    <property type="entry name" value="NEXT_complex_subunit"/>
</dbReference>
<accession>A0A5S6R4U9</accession>
<dbReference type="Pfam" id="PF00076">
    <property type="entry name" value="RRM_1"/>
    <property type="match status" value="1"/>
</dbReference>
<dbReference type="WBParaSite" id="TMUE_3000014453.5">
    <property type="protein sequence ID" value="TMUE_3000014453.5"/>
    <property type="gene ID" value="WBGene00285879"/>
</dbReference>
<reference evidence="8" key="3">
    <citation type="submission" date="2019-12" db="UniProtKB">
        <authorList>
            <consortium name="WormBaseParasite"/>
        </authorList>
    </citation>
    <scope>IDENTIFICATION</scope>
</reference>
<evidence type="ECO:0000256" key="4">
    <source>
        <dbReference type="PROSITE-ProRule" id="PRU00176"/>
    </source>
</evidence>
<reference evidence="7" key="2">
    <citation type="submission" date="2014-03" db="EMBL/GenBank/DDBJ databases">
        <title>The whipworm genome and dual-species transcriptomics of an intimate host-pathogen interaction.</title>
        <authorList>
            <person name="Foth B.J."/>
            <person name="Tsai I.J."/>
            <person name="Reid A.J."/>
            <person name="Bancroft A.J."/>
            <person name="Nichol S."/>
            <person name="Tracey A."/>
            <person name="Holroyd N."/>
            <person name="Cotton J.A."/>
            <person name="Stanley E.J."/>
            <person name="Zarowiecki M."/>
            <person name="Liu J.Z."/>
            <person name="Huckvale T."/>
            <person name="Cooper P.J."/>
            <person name="Grencis R.K."/>
            <person name="Berriman M."/>
        </authorList>
    </citation>
    <scope>NUCLEOTIDE SEQUENCE [LARGE SCALE GENOMIC DNA]</scope>
    <source>
        <strain evidence="7">Edinburgh</strain>
    </source>
</reference>
<evidence type="ECO:0000256" key="3">
    <source>
        <dbReference type="ARBA" id="ARBA00023242"/>
    </source>
</evidence>
<feature type="region of interest" description="Disordered" evidence="5">
    <location>
        <begin position="199"/>
        <end position="237"/>
    </location>
</feature>
<dbReference type="GO" id="GO:0000381">
    <property type="term" value="P:regulation of alternative mRNA splicing, via spliceosome"/>
    <property type="evidence" value="ECO:0007669"/>
    <property type="project" value="TreeGrafter"/>
</dbReference>
<dbReference type="GO" id="GO:0003727">
    <property type="term" value="F:single-stranded RNA binding"/>
    <property type="evidence" value="ECO:0007669"/>
    <property type="project" value="TreeGrafter"/>
</dbReference>
<dbReference type="SMART" id="SM00360">
    <property type="entry name" value="RRM"/>
    <property type="match status" value="1"/>
</dbReference>
<dbReference type="InterPro" id="IPR035979">
    <property type="entry name" value="RBD_domain_sf"/>
</dbReference>
<dbReference type="AlphaFoldDB" id="A0A5S6R4U9"/>
<keyword evidence="3" id="KW-0539">Nucleus</keyword>
<dbReference type="PANTHER" id="PTHR13798">
    <property type="entry name" value="RNA BINDING MOTIF RBM PROTEIN -RELATED"/>
    <property type="match status" value="1"/>
</dbReference>
<dbReference type="InterPro" id="IPR012677">
    <property type="entry name" value="Nucleotide-bd_a/b_plait_sf"/>
</dbReference>
<dbReference type="WBParaSite" id="TMUE_3000014453.3">
    <property type="protein sequence ID" value="TMUE_3000014453.3"/>
    <property type="gene ID" value="WBGene00285879"/>
</dbReference>
<dbReference type="Proteomes" id="UP000046395">
    <property type="component" value="Unassembled WGS sequence"/>
</dbReference>
<dbReference type="WBParaSite" id="TMUE_3000014453.6">
    <property type="protein sequence ID" value="TMUE_3000014453.6"/>
    <property type="gene ID" value="WBGene00285879"/>
</dbReference>
<evidence type="ECO:0000259" key="6">
    <source>
        <dbReference type="PROSITE" id="PS50102"/>
    </source>
</evidence>
<evidence type="ECO:0000313" key="8">
    <source>
        <dbReference type="WBParaSite" id="TMUE_3000014453.1"/>
    </source>
</evidence>
<evidence type="ECO:0000313" key="7">
    <source>
        <dbReference type="Proteomes" id="UP000046395"/>
    </source>
</evidence>
<dbReference type="WBParaSite" id="TMUE_3000014453.2">
    <property type="protein sequence ID" value="TMUE_3000014453.2"/>
    <property type="gene ID" value="WBGene00285879"/>
</dbReference>
<proteinExistence type="predicted"/>
<dbReference type="SUPFAM" id="SSF54928">
    <property type="entry name" value="RNA-binding domain, RBD"/>
    <property type="match status" value="1"/>
</dbReference>
<reference evidence="7" key="1">
    <citation type="submission" date="2013-11" db="EMBL/GenBank/DDBJ databases">
        <authorList>
            <person name="Aslett M."/>
        </authorList>
    </citation>
    <scope>NUCLEOTIDE SEQUENCE [LARGE SCALE GENOMIC DNA]</scope>
    <source>
        <strain evidence="7">Edinburgh</strain>
    </source>
</reference>
<dbReference type="WBParaSite" id="TMUE_3000014453.4">
    <property type="protein sequence ID" value="TMUE_3000014453.4"/>
    <property type="gene ID" value="WBGene00285879"/>
</dbReference>
<feature type="compositionally biased region" description="Polar residues" evidence="5">
    <location>
        <begin position="201"/>
        <end position="211"/>
    </location>
</feature>
<dbReference type="PANTHER" id="PTHR13798:SF11">
    <property type="entry name" value="RNA-BINDING PROTEIN 7-RELATED"/>
    <property type="match status" value="1"/>
</dbReference>
<feature type="domain" description="RRM" evidence="6">
    <location>
        <begin position="18"/>
        <end position="90"/>
    </location>
</feature>
<dbReference type="WBParaSite" id="TMUE_3000014453.1">
    <property type="protein sequence ID" value="TMUE_3000014453.1"/>
    <property type="gene ID" value="WBGene00285879"/>
</dbReference>
<protein>
    <submittedName>
        <fullName evidence="8 9">RRM domain-containing protein</fullName>
    </submittedName>
</protein>
<evidence type="ECO:0000313" key="9">
    <source>
        <dbReference type="WBParaSite" id="TMUE_3000014453.2"/>
    </source>
</evidence>
<sequence>MVEESRSDLDNSTTEDDCTLFVTNLPPQTTEELLFELFLQVGPVDHVCMKADSNYAFINFEDSESVPYAIAMLSGITLFGQPISLSPKNGSVHNSRPNVYLEALRSFRDRVMSGNGDRAMYDFGHSIGQPALNGMDIGPSGGGARWTSFNRERSNRASWPYCNGFPNNLSPNDREMNYPRASGYLSMPPRWSTAHADRSFYGSSNAGTSGHSSRRNDEPASYHSLNTEGRRNRKRRK</sequence>
<name>A0A5S6R4U9_TRIMR</name>
<comment type="subcellular location">
    <subcellularLocation>
        <location evidence="1">Nucleus</location>
        <location evidence="1">Nucleoplasm</location>
    </subcellularLocation>
</comment>
<evidence type="ECO:0000256" key="2">
    <source>
        <dbReference type="ARBA" id="ARBA00022884"/>
    </source>
</evidence>
<evidence type="ECO:0000256" key="1">
    <source>
        <dbReference type="ARBA" id="ARBA00004642"/>
    </source>
</evidence>
<dbReference type="STRING" id="70415.A0A5S6R4U9"/>
<dbReference type="InterPro" id="IPR000504">
    <property type="entry name" value="RRM_dom"/>
</dbReference>
<dbReference type="GO" id="GO:0005654">
    <property type="term" value="C:nucleoplasm"/>
    <property type="evidence" value="ECO:0007669"/>
    <property type="project" value="UniProtKB-SubCell"/>
</dbReference>
<keyword evidence="2 4" id="KW-0694">RNA-binding</keyword>
<dbReference type="PROSITE" id="PS50102">
    <property type="entry name" value="RRM"/>
    <property type="match status" value="1"/>
</dbReference>
<evidence type="ECO:0000256" key="5">
    <source>
        <dbReference type="SAM" id="MobiDB-lite"/>
    </source>
</evidence>
<dbReference type="Gene3D" id="3.30.70.330">
    <property type="match status" value="1"/>
</dbReference>
<organism evidence="7 8">
    <name type="scientific">Trichuris muris</name>
    <name type="common">Mouse whipworm</name>
    <dbReference type="NCBI Taxonomy" id="70415"/>
    <lineage>
        <taxon>Eukaryota</taxon>
        <taxon>Metazoa</taxon>
        <taxon>Ecdysozoa</taxon>
        <taxon>Nematoda</taxon>
        <taxon>Enoplea</taxon>
        <taxon>Dorylaimia</taxon>
        <taxon>Trichinellida</taxon>
        <taxon>Trichuridae</taxon>
        <taxon>Trichuris</taxon>
    </lineage>
</organism>